<reference evidence="1" key="1">
    <citation type="submission" date="2014-09" db="EMBL/GenBank/DDBJ databases">
        <authorList>
            <person name="Magalhaes I.L.F."/>
            <person name="Oliveira U."/>
            <person name="Santos F.R."/>
            <person name="Vidigal T.H.D.A."/>
            <person name="Brescovit A.D."/>
            <person name="Santos A.J."/>
        </authorList>
    </citation>
    <scope>NUCLEOTIDE SEQUENCE</scope>
    <source>
        <tissue evidence="1">Shoot tissue taken approximately 20 cm above the soil surface</tissue>
    </source>
</reference>
<name>A0A0A8YRG6_ARUDO</name>
<dbReference type="AlphaFoldDB" id="A0A0A8YRG6"/>
<proteinExistence type="predicted"/>
<reference evidence="1" key="2">
    <citation type="journal article" date="2015" name="Data Brief">
        <title>Shoot transcriptome of the giant reed, Arundo donax.</title>
        <authorList>
            <person name="Barrero R.A."/>
            <person name="Guerrero F.D."/>
            <person name="Moolhuijzen P."/>
            <person name="Goolsby J.A."/>
            <person name="Tidwell J."/>
            <person name="Bellgard S.E."/>
            <person name="Bellgard M.I."/>
        </authorList>
    </citation>
    <scope>NUCLEOTIDE SEQUENCE</scope>
    <source>
        <tissue evidence="1">Shoot tissue taken approximately 20 cm above the soil surface</tissue>
    </source>
</reference>
<accession>A0A0A8YRG6</accession>
<dbReference type="EMBL" id="GBRH01269632">
    <property type="protein sequence ID" value="JAD28263.1"/>
    <property type="molecule type" value="Transcribed_RNA"/>
</dbReference>
<evidence type="ECO:0000313" key="1">
    <source>
        <dbReference type="EMBL" id="JAD28263.1"/>
    </source>
</evidence>
<organism evidence="1">
    <name type="scientific">Arundo donax</name>
    <name type="common">Giant reed</name>
    <name type="synonym">Donax arundinaceus</name>
    <dbReference type="NCBI Taxonomy" id="35708"/>
    <lineage>
        <taxon>Eukaryota</taxon>
        <taxon>Viridiplantae</taxon>
        <taxon>Streptophyta</taxon>
        <taxon>Embryophyta</taxon>
        <taxon>Tracheophyta</taxon>
        <taxon>Spermatophyta</taxon>
        <taxon>Magnoliopsida</taxon>
        <taxon>Liliopsida</taxon>
        <taxon>Poales</taxon>
        <taxon>Poaceae</taxon>
        <taxon>PACMAD clade</taxon>
        <taxon>Arundinoideae</taxon>
        <taxon>Arundineae</taxon>
        <taxon>Arundo</taxon>
    </lineage>
</organism>
<sequence length="48" mass="5552">MFHKVTLFSIPQTCNSPHSMLLHVAQFILHSVKIHRGEVSKYFTYSCS</sequence>
<protein>
    <submittedName>
        <fullName evidence="1">Uncharacterized protein</fullName>
    </submittedName>
</protein>